<evidence type="ECO:0000313" key="1">
    <source>
        <dbReference type="EMBL" id="CAA2620290.1"/>
    </source>
</evidence>
<dbReference type="Proteomes" id="UP001189122">
    <property type="component" value="Unassembled WGS sequence"/>
</dbReference>
<proteinExistence type="predicted"/>
<dbReference type="AlphaFoldDB" id="A0A7I8IQ26"/>
<reference evidence="1 2" key="1">
    <citation type="submission" date="2019-12" db="EMBL/GenBank/DDBJ databases">
        <authorList>
            <person name="Scholz U."/>
            <person name="Mascher M."/>
            <person name="Fiebig A."/>
        </authorList>
    </citation>
    <scope>NUCLEOTIDE SEQUENCE</scope>
</reference>
<dbReference type="EMBL" id="CACRZD030000005">
    <property type="protein sequence ID" value="CAA6660040.1"/>
    <property type="molecule type" value="Genomic_DNA"/>
</dbReference>
<sequence>MTFICVDWEGAERLLTGSNVNEMLTSLVATESTEIPNKDLSKETCDHRNSRISNPISMQPLCNGWIVSKIPVQSEMMLTPKMDH</sequence>
<name>A0A7I8IQ26_SPIIN</name>
<organism evidence="1">
    <name type="scientific">Spirodela intermedia</name>
    <name type="common">Intermediate duckweed</name>
    <dbReference type="NCBI Taxonomy" id="51605"/>
    <lineage>
        <taxon>Eukaryota</taxon>
        <taxon>Viridiplantae</taxon>
        <taxon>Streptophyta</taxon>
        <taxon>Embryophyta</taxon>
        <taxon>Tracheophyta</taxon>
        <taxon>Spermatophyta</taxon>
        <taxon>Magnoliopsida</taxon>
        <taxon>Liliopsida</taxon>
        <taxon>Araceae</taxon>
        <taxon>Lemnoideae</taxon>
        <taxon>Spirodela</taxon>
    </lineage>
</organism>
<gene>
    <name evidence="1" type="ORF">SI7747_05006459</name>
</gene>
<accession>A0A7I8IQ26</accession>
<dbReference type="EMBL" id="LR743592">
    <property type="protein sequence ID" value="CAA2620290.1"/>
    <property type="molecule type" value="Genomic_DNA"/>
</dbReference>
<keyword evidence="2" id="KW-1185">Reference proteome</keyword>
<protein>
    <submittedName>
        <fullName evidence="1">Uncharacterized protein</fullName>
    </submittedName>
</protein>
<evidence type="ECO:0000313" key="2">
    <source>
        <dbReference type="Proteomes" id="UP001189122"/>
    </source>
</evidence>